<dbReference type="PIRSF" id="PIRSF000876">
    <property type="entry name" value="RR_chemtxs_CheB"/>
    <property type="match status" value="1"/>
</dbReference>
<feature type="domain" description="Response regulatory" evidence="9">
    <location>
        <begin position="6"/>
        <end position="124"/>
    </location>
</feature>
<dbReference type="STRING" id="1760988.SAMN02949497_0252"/>
<feature type="region of interest" description="Disordered" evidence="8">
    <location>
        <begin position="143"/>
        <end position="162"/>
    </location>
</feature>
<dbReference type="RefSeq" id="WP_085216701.1">
    <property type="nucleotide sequence ID" value="NZ_FXAM01000003.1"/>
</dbReference>
<feature type="active site" evidence="5 6">
    <location>
        <position position="179"/>
    </location>
</feature>
<keyword evidence="5 7" id="KW-0597">Phosphoprotein</keyword>
<dbReference type="Pfam" id="PF00072">
    <property type="entry name" value="Response_reg"/>
    <property type="match status" value="1"/>
</dbReference>
<comment type="subcellular location">
    <subcellularLocation>
        <location evidence="5">Cytoplasm</location>
    </subcellularLocation>
</comment>
<evidence type="ECO:0000256" key="1">
    <source>
        <dbReference type="ARBA" id="ARBA00022490"/>
    </source>
</evidence>
<dbReference type="GO" id="GO:0050568">
    <property type="term" value="F:protein-glutamine glutaminase activity"/>
    <property type="evidence" value="ECO:0007669"/>
    <property type="project" value="UniProtKB-UniRule"/>
</dbReference>
<feature type="domain" description="CheB-type methylesterase" evidence="10">
    <location>
        <begin position="170"/>
        <end position="357"/>
    </location>
</feature>
<dbReference type="OrthoDB" id="9793421at2"/>
<evidence type="ECO:0000313" key="11">
    <source>
        <dbReference type="EMBL" id="SMF97682.1"/>
    </source>
</evidence>
<evidence type="ECO:0000259" key="9">
    <source>
        <dbReference type="PROSITE" id="PS50110"/>
    </source>
</evidence>
<dbReference type="InterPro" id="IPR001789">
    <property type="entry name" value="Sig_transdc_resp-reg_receiver"/>
</dbReference>
<organism evidence="11 12">
    <name type="scientific">Methylomagnum ishizawai</name>
    <dbReference type="NCBI Taxonomy" id="1760988"/>
    <lineage>
        <taxon>Bacteria</taxon>
        <taxon>Pseudomonadati</taxon>
        <taxon>Pseudomonadota</taxon>
        <taxon>Gammaproteobacteria</taxon>
        <taxon>Methylococcales</taxon>
        <taxon>Methylococcaceae</taxon>
        <taxon>Methylomagnum</taxon>
    </lineage>
</organism>
<evidence type="ECO:0000256" key="6">
    <source>
        <dbReference type="PROSITE-ProRule" id="PRU00050"/>
    </source>
</evidence>
<comment type="function">
    <text evidence="5">Involved in chemotaxis. Part of a chemotaxis signal transduction system that modulates chemotaxis in response to various stimuli. Catalyzes the demethylation of specific methylglutamate residues introduced into the chemoreceptors (methyl-accepting chemotaxis proteins or MCP) by CheR. Also mediates the irreversible deamidation of specific glutamine residues to glutamic acid.</text>
</comment>
<dbReference type="CDD" id="cd17541">
    <property type="entry name" value="REC_CheB-like"/>
    <property type="match status" value="1"/>
</dbReference>
<dbReference type="Pfam" id="PF01339">
    <property type="entry name" value="CheB_methylest"/>
    <property type="match status" value="1"/>
</dbReference>
<comment type="catalytic activity">
    <reaction evidence="5">
        <text>L-glutaminyl-[protein] + H2O = L-glutamyl-[protein] + NH4(+)</text>
        <dbReference type="Rhea" id="RHEA:16441"/>
        <dbReference type="Rhea" id="RHEA-COMP:10207"/>
        <dbReference type="Rhea" id="RHEA-COMP:10208"/>
        <dbReference type="ChEBI" id="CHEBI:15377"/>
        <dbReference type="ChEBI" id="CHEBI:28938"/>
        <dbReference type="ChEBI" id="CHEBI:29973"/>
        <dbReference type="ChEBI" id="CHEBI:30011"/>
        <dbReference type="EC" id="3.5.1.44"/>
    </reaction>
</comment>
<evidence type="ECO:0000256" key="4">
    <source>
        <dbReference type="ARBA" id="ARBA00048267"/>
    </source>
</evidence>
<dbReference type="SUPFAM" id="SSF52172">
    <property type="entry name" value="CheY-like"/>
    <property type="match status" value="1"/>
</dbReference>
<evidence type="ECO:0000256" key="3">
    <source>
        <dbReference type="ARBA" id="ARBA00022801"/>
    </source>
</evidence>
<feature type="modified residue" description="4-aspartylphosphate" evidence="5 7">
    <location>
        <position position="57"/>
    </location>
</feature>
<dbReference type="HAMAP" id="MF_00099">
    <property type="entry name" value="CheB_chemtxs"/>
    <property type="match status" value="1"/>
</dbReference>
<reference evidence="11 12" key="1">
    <citation type="submission" date="2016-12" db="EMBL/GenBank/DDBJ databases">
        <authorList>
            <person name="Song W.-J."/>
            <person name="Kurnit D.M."/>
        </authorList>
    </citation>
    <scope>NUCLEOTIDE SEQUENCE [LARGE SCALE GENOMIC DNA]</scope>
    <source>
        <strain evidence="11 12">175</strain>
    </source>
</reference>
<keyword evidence="2 5" id="KW-0145">Chemotaxis</keyword>
<dbReference type="GO" id="GO:0006935">
    <property type="term" value="P:chemotaxis"/>
    <property type="evidence" value="ECO:0007669"/>
    <property type="project" value="UniProtKB-UniRule"/>
</dbReference>
<keyword evidence="3 5" id="KW-0378">Hydrolase</keyword>
<dbReference type="GO" id="GO:0008984">
    <property type="term" value="F:protein-glutamate methylesterase activity"/>
    <property type="evidence" value="ECO:0007669"/>
    <property type="project" value="UniProtKB-UniRule"/>
</dbReference>
<evidence type="ECO:0000256" key="8">
    <source>
        <dbReference type="SAM" id="MobiDB-lite"/>
    </source>
</evidence>
<accession>A0A1Y6DBQ0</accession>
<dbReference type="Gene3D" id="3.40.50.2300">
    <property type="match status" value="1"/>
</dbReference>
<dbReference type="PROSITE" id="PS50110">
    <property type="entry name" value="RESPONSE_REGULATORY"/>
    <property type="match status" value="1"/>
</dbReference>
<gene>
    <name evidence="5" type="primary">cheB</name>
    <name evidence="11" type="ORF">SAMN02949497_0252</name>
</gene>
<dbReference type="CDD" id="cd16432">
    <property type="entry name" value="CheB_Rec"/>
    <property type="match status" value="1"/>
</dbReference>
<evidence type="ECO:0000256" key="7">
    <source>
        <dbReference type="PROSITE-ProRule" id="PRU00169"/>
    </source>
</evidence>
<name>A0A1Y6DBQ0_9GAMM</name>
<dbReference type="InterPro" id="IPR011006">
    <property type="entry name" value="CheY-like_superfamily"/>
</dbReference>
<dbReference type="EC" id="3.1.1.61" evidence="5"/>
<comment type="similarity">
    <text evidence="5">Belongs to the CheB family.</text>
</comment>
<keyword evidence="1 5" id="KW-0963">Cytoplasm</keyword>
<dbReference type="Proteomes" id="UP000192923">
    <property type="component" value="Unassembled WGS sequence"/>
</dbReference>
<dbReference type="SUPFAM" id="SSF52738">
    <property type="entry name" value="Methylesterase CheB, C-terminal domain"/>
    <property type="match status" value="1"/>
</dbReference>
<evidence type="ECO:0000256" key="2">
    <source>
        <dbReference type="ARBA" id="ARBA00022500"/>
    </source>
</evidence>
<dbReference type="EMBL" id="FXAM01000003">
    <property type="protein sequence ID" value="SMF97682.1"/>
    <property type="molecule type" value="Genomic_DNA"/>
</dbReference>
<feature type="active site" evidence="5 6">
    <location>
        <position position="206"/>
    </location>
</feature>
<dbReference type="PANTHER" id="PTHR42872">
    <property type="entry name" value="PROTEIN-GLUTAMATE METHYLESTERASE/PROTEIN-GLUTAMINE GLUTAMINASE"/>
    <property type="match status" value="1"/>
</dbReference>
<comment type="PTM">
    <text evidence="5">Phosphorylated by CheA. Phosphorylation of the N-terminal regulatory domain activates the methylesterase activity.</text>
</comment>
<proteinExistence type="inferred from homology"/>
<dbReference type="InterPro" id="IPR035909">
    <property type="entry name" value="CheB_C"/>
</dbReference>
<dbReference type="AlphaFoldDB" id="A0A1Y6DBQ0"/>
<dbReference type="NCBIfam" id="NF001965">
    <property type="entry name" value="PRK00742.1"/>
    <property type="match status" value="1"/>
</dbReference>
<evidence type="ECO:0000259" key="10">
    <source>
        <dbReference type="PROSITE" id="PS50122"/>
    </source>
</evidence>
<dbReference type="GO" id="GO:0005737">
    <property type="term" value="C:cytoplasm"/>
    <property type="evidence" value="ECO:0007669"/>
    <property type="project" value="UniProtKB-SubCell"/>
</dbReference>
<dbReference type="InterPro" id="IPR008248">
    <property type="entry name" value="CheB-like"/>
</dbReference>
<dbReference type="Gene3D" id="3.40.50.180">
    <property type="entry name" value="Methylesterase CheB, C-terminal domain"/>
    <property type="match status" value="1"/>
</dbReference>
<feature type="compositionally biased region" description="Pro residues" evidence="8">
    <location>
        <begin position="148"/>
        <end position="162"/>
    </location>
</feature>
<dbReference type="PANTHER" id="PTHR42872:SF6">
    <property type="entry name" value="PROTEIN-GLUTAMATE METHYLESTERASE_PROTEIN-GLUTAMINE GLUTAMINASE"/>
    <property type="match status" value="1"/>
</dbReference>
<dbReference type="PROSITE" id="PS50122">
    <property type="entry name" value="CHEB"/>
    <property type="match status" value="1"/>
</dbReference>
<evidence type="ECO:0000256" key="5">
    <source>
        <dbReference type="HAMAP-Rule" id="MF_00099"/>
    </source>
</evidence>
<protein>
    <recommendedName>
        <fullName evidence="5">Protein-glutamate methylesterase/protein-glutamine glutaminase</fullName>
        <ecNumber evidence="5">3.1.1.61</ecNumber>
        <ecNumber evidence="5">3.5.1.44</ecNumber>
    </recommendedName>
</protein>
<evidence type="ECO:0000313" key="12">
    <source>
        <dbReference type="Proteomes" id="UP000192923"/>
    </source>
</evidence>
<comment type="catalytic activity">
    <reaction evidence="4 5">
        <text>[protein]-L-glutamate 5-O-methyl ester + H2O = L-glutamyl-[protein] + methanol + H(+)</text>
        <dbReference type="Rhea" id="RHEA:23236"/>
        <dbReference type="Rhea" id="RHEA-COMP:10208"/>
        <dbReference type="Rhea" id="RHEA-COMP:10311"/>
        <dbReference type="ChEBI" id="CHEBI:15377"/>
        <dbReference type="ChEBI" id="CHEBI:15378"/>
        <dbReference type="ChEBI" id="CHEBI:17790"/>
        <dbReference type="ChEBI" id="CHEBI:29973"/>
        <dbReference type="ChEBI" id="CHEBI:82795"/>
        <dbReference type="EC" id="3.1.1.61"/>
    </reaction>
</comment>
<dbReference type="SMART" id="SM00448">
    <property type="entry name" value="REC"/>
    <property type="match status" value="1"/>
</dbReference>
<dbReference type="InterPro" id="IPR000673">
    <property type="entry name" value="Sig_transdc_resp-reg_Me-estase"/>
</dbReference>
<sequence length="361" mass="38285">MNDPVKILVVDDSATYRQILLAVIANIPDAECVGMAASGTIALAKIPILKPDLLLLDVVMPGMDGVETLQRVRQLFPDIQAIMVSAFDMDHAKATLRALNLGALHFVAKPIGGNSEENTAELARYLSPLVQWVQTRKYAGLSRQGLPHPAPPPMAKKPQAIPSPPTQKIPIDLIVIGVSTGGPKALECLLPQLPARLPCPVLVVQHLPALFTQSMAAKLDMESPLRVAEAKGGELLGPGIIYIAPGGKHLVVKRFPGGGYSLAVNQDPPVNNCRPAVDVLFASVAEVFKGNVLAVVMTGMGRDGTEGVRALKRGVGLCRCWVQDEASSVVWGMPGSVFDAGLADEVVPLEELAARIVRLAL</sequence>
<keyword evidence="12" id="KW-1185">Reference proteome</keyword>
<dbReference type="EC" id="3.5.1.44" evidence="5"/>
<comment type="domain">
    <text evidence="5">Contains a C-terminal catalytic domain, and an N-terminal region which modulates catalytic activity.</text>
</comment>
<dbReference type="GO" id="GO:0000156">
    <property type="term" value="F:phosphorelay response regulator activity"/>
    <property type="evidence" value="ECO:0007669"/>
    <property type="project" value="InterPro"/>
</dbReference>
<feature type="active site" evidence="5 6">
    <location>
        <position position="303"/>
    </location>
</feature>